<dbReference type="EMBL" id="RCHS01000673">
    <property type="protein sequence ID" value="RMX57336.1"/>
    <property type="molecule type" value="Genomic_DNA"/>
</dbReference>
<comment type="caution">
    <text evidence="1">The sequence shown here is derived from an EMBL/GenBank/DDBJ whole genome shotgun (WGS) entry which is preliminary data.</text>
</comment>
<evidence type="ECO:0000313" key="1">
    <source>
        <dbReference type="EMBL" id="RMX57336.1"/>
    </source>
</evidence>
<accession>A0A3M6UUH6</accession>
<protein>
    <submittedName>
        <fullName evidence="1">Uncharacterized protein</fullName>
    </submittedName>
</protein>
<evidence type="ECO:0000313" key="2">
    <source>
        <dbReference type="Proteomes" id="UP000275408"/>
    </source>
</evidence>
<name>A0A3M6UUH6_POCDA</name>
<organism evidence="1 2">
    <name type="scientific">Pocillopora damicornis</name>
    <name type="common">Cauliflower coral</name>
    <name type="synonym">Millepora damicornis</name>
    <dbReference type="NCBI Taxonomy" id="46731"/>
    <lineage>
        <taxon>Eukaryota</taxon>
        <taxon>Metazoa</taxon>
        <taxon>Cnidaria</taxon>
        <taxon>Anthozoa</taxon>
        <taxon>Hexacorallia</taxon>
        <taxon>Scleractinia</taxon>
        <taxon>Astrocoeniina</taxon>
        <taxon>Pocilloporidae</taxon>
        <taxon>Pocillopora</taxon>
    </lineage>
</organism>
<dbReference type="Proteomes" id="UP000275408">
    <property type="component" value="Unassembled WGS sequence"/>
</dbReference>
<dbReference type="OrthoDB" id="5984216at2759"/>
<reference evidence="1 2" key="1">
    <citation type="journal article" date="2018" name="Sci. Rep.">
        <title>Comparative analysis of the Pocillopora damicornis genome highlights role of immune system in coral evolution.</title>
        <authorList>
            <person name="Cunning R."/>
            <person name="Bay R.A."/>
            <person name="Gillette P."/>
            <person name="Baker A.C."/>
            <person name="Traylor-Knowles N."/>
        </authorList>
    </citation>
    <scope>NUCLEOTIDE SEQUENCE [LARGE SCALE GENOMIC DNA]</scope>
    <source>
        <strain evidence="1">RSMAS</strain>
        <tissue evidence="1">Whole animal</tissue>
    </source>
</reference>
<keyword evidence="2" id="KW-1185">Reference proteome</keyword>
<proteinExistence type="predicted"/>
<gene>
    <name evidence="1" type="ORF">pdam_00025728</name>
</gene>
<sequence length="91" mass="10600">MAERNSRKRSVPARLREETWYLVDYEDDGNLRVLGEDEIRHIFPDEEEEIQAGDIVSALWLPNGQFYDAKVLQKGGKFHFIALISATRSQY</sequence>
<dbReference type="AlphaFoldDB" id="A0A3M6UUH6"/>